<feature type="domain" description="Anti-sigma factor NepR" evidence="2">
    <location>
        <begin position="46"/>
        <end position="73"/>
    </location>
</feature>
<gene>
    <name evidence="3" type="ORF">D0Z70_08735</name>
</gene>
<keyword evidence="4" id="KW-1185">Reference proteome</keyword>
<reference evidence="3 4" key="1">
    <citation type="submission" date="2018-08" db="EMBL/GenBank/DDBJ databases">
        <title>Sphingobium sp. EO9.</title>
        <authorList>
            <person name="Park Y."/>
            <person name="Kim K.H."/>
            <person name="Jeon C.O."/>
        </authorList>
    </citation>
    <scope>NUCLEOTIDE SEQUENCE [LARGE SCALE GENOMIC DNA]</scope>
    <source>
        <strain evidence="3 4">EO9</strain>
    </source>
</reference>
<dbReference type="Proteomes" id="UP000283469">
    <property type="component" value="Unassembled WGS sequence"/>
</dbReference>
<dbReference type="Pfam" id="PF18557">
    <property type="entry name" value="NepR"/>
    <property type="match status" value="1"/>
</dbReference>
<dbReference type="EMBL" id="QVRA01000006">
    <property type="protein sequence ID" value="RJG55625.1"/>
    <property type="molecule type" value="Genomic_DNA"/>
</dbReference>
<sequence>MVSSSTERNAAGGGKPDGVASPDSGPHAASSPRKRRAAPKEDGHVSQALRTVYQRAVDEDIPSEMLDLLSKLD</sequence>
<comment type="caution">
    <text evidence="3">The sequence shown here is derived from an EMBL/GenBank/DDBJ whole genome shotgun (WGS) entry which is preliminary data.</text>
</comment>
<evidence type="ECO:0000313" key="4">
    <source>
        <dbReference type="Proteomes" id="UP000283469"/>
    </source>
</evidence>
<dbReference type="OrthoDB" id="7580506at2"/>
<evidence type="ECO:0000259" key="2">
    <source>
        <dbReference type="Pfam" id="PF18557"/>
    </source>
</evidence>
<name>A0A418YUF5_9SPHN</name>
<organism evidence="3 4">
    <name type="scientific">Sphingobium terrigena</name>
    <dbReference type="NCBI Taxonomy" id="2304063"/>
    <lineage>
        <taxon>Bacteria</taxon>
        <taxon>Pseudomonadati</taxon>
        <taxon>Pseudomonadota</taxon>
        <taxon>Alphaproteobacteria</taxon>
        <taxon>Sphingomonadales</taxon>
        <taxon>Sphingomonadaceae</taxon>
        <taxon>Sphingobium</taxon>
    </lineage>
</organism>
<dbReference type="InterPro" id="IPR041649">
    <property type="entry name" value="NepR"/>
</dbReference>
<protein>
    <recommendedName>
        <fullName evidence="2">Anti-sigma factor NepR domain-containing protein</fullName>
    </recommendedName>
</protein>
<accession>A0A418YUF5</accession>
<proteinExistence type="predicted"/>
<dbReference type="AlphaFoldDB" id="A0A418YUF5"/>
<feature type="region of interest" description="Disordered" evidence="1">
    <location>
        <begin position="1"/>
        <end position="47"/>
    </location>
</feature>
<evidence type="ECO:0000313" key="3">
    <source>
        <dbReference type="EMBL" id="RJG55625.1"/>
    </source>
</evidence>
<evidence type="ECO:0000256" key="1">
    <source>
        <dbReference type="SAM" id="MobiDB-lite"/>
    </source>
</evidence>